<proteinExistence type="predicted"/>
<dbReference type="RefSeq" id="WP_259051462.1">
    <property type="nucleotide sequence ID" value="NZ_JANUCQ010000002.1"/>
</dbReference>
<keyword evidence="3" id="KW-1185">Reference proteome</keyword>
<name>A0ABT2EW43_METVO</name>
<feature type="region of interest" description="Disordered" evidence="1">
    <location>
        <begin position="74"/>
        <end position="107"/>
    </location>
</feature>
<gene>
    <name evidence="2" type="ORF">M2325_000854</name>
</gene>
<evidence type="ECO:0000313" key="2">
    <source>
        <dbReference type="EMBL" id="MCS3922169.1"/>
    </source>
</evidence>
<feature type="compositionally biased region" description="Low complexity" evidence="1">
    <location>
        <begin position="74"/>
        <end position="90"/>
    </location>
</feature>
<dbReference type="EMBL" id="JANUCQ010000002">
    <property type="protein sequence ID" value="MCS3922169.1"/>
    <property type="molecule type" value="Genomic_DNA"/>
</dbReference>
<organism evidence="2 3">
    <name type="scientific">Methanococcus voltae PS</name>
    <dbReference type="NCBI Taxonomy" id="523842"/>
    <lineage>
        <taxon>Archaea</taxon>
        <taxon>Methanobacteriati</taxon>
        <taxon>Methanobacteriota</taxon>
        <taxon>Methanomada group</taxon>
        <taxon>Methanococci</taxon>
        <taxon>Methanococcales</taxon>
        <taxon>Methanococcaceae</taxon>
        <taxon>Methanococcus</taxon>
    </lineage>
</organism>
<evidence type="ECO:0000313" key="3">
    <source>
        <dbReference type="Proteomes" id="UP001140258"/>
    </source>
</evidence>
<accession>A0ABT2EW43</accession>
<comment type="caution">
    <text evidence="2">The sequence shown here is derived from an EMBL/GenBank/DDBJ whole genome shotgun (WGS) entry which is preliminary data.</text>
</comment>
<evidence type="ECO:0000256" key="1">
    <source>
        <dbReference type="SAM" id="MobiDB-lite"/>
    </source>
</evidence>
<protein>
    <submittedName>
        <fullName evidence="2">Uncharacterized protein</fullName>
    </submittedName>
</protein>
<sequence>MAMPKMSFYMVDDNEKEHFKKLARNMGFSSISTYAKFAMEFTNKQYPHYMDLLALMNRIDYKLDLIKVENPNKQNINSYNNPYNNQNQINMEKERERNRSPSYNYEDIDNVLPENQEDVNKITDLINNSISGSNVLKLKSNLLKLLNTEPDKWWSFKNILEYLNIDNNLKQKEFRILLERDREFNALVERSIGQDRNTYFKLRDEMIPLNEEYEIIAIN</sequence>
<reference evidence="2" key="1">
    <citation type="submission" date="2022-08" db="EMBL/GenBank/DDBJ databases">
        <title>Genomic Encyclopedia of Type Strains, Phase V (KMG-V): Genome sequencing to study the core and pangenomes of soil and plant-associated prokaryotes.</title>
        <authorList>
            <person name="Whitman W."/>
        </authorList>
    </citation>
    <scope>NUCLEOTIDE SEQUENCE</scope>
    <source>
        <strain evidence="2">PS</strain>
    </source>
</reference>
<dbReference type="Proteomes" id="UP001140258">
    <property type="component" value="Unassembled WGS sequence"/>
</dbReference>